<dbReference type="Proteomes" id="UP000595437">
    <property type="component" value="Chromosome 13"/>
</dbReference>
<dbReference type="AlphaFoldDB" id="A0A7T8GUA1"/>
<gene>
    <name evidence="1" type="ORF">FKW44_018366</name>
</gene>
<sequence>MNTDPSKFMRVIAWEWGASDKIEPGLVIEGQSLQDEVESHLSLINLMGHLS</sequence>
<reference evidence="2" key="1">
    <citation type="submission" date="2021-01" db="EMBL/GenBank/DDBJ databases">
        <title>Caligus Genome Assembly.</title>
        <authorList>
            <person name="Gallardo-Escarate C."/>
        </authorList>
    </citation>
    <scope>NUCLEOTIDE SEQUENCE [LARGE SCALE GENOMIC DNA]</scope>
</reference>
<name>A0A7T8GUA1_CALRO</name>
<evidence type="ECO:0000313" key="1">
    <source>
        <dbReference type="EMBL" id="QQP37925.1"/>
    </source>
</evidence>
<organism evidence="1 2">
    <name type="scientific">Caligus rogercresseyi</name>
    <name type="common">Sea louse</name>
    <dbReference type="NCBI Taxonomy" id="217165"/>
    <lineage>
        <taxon>Eukaryota</taxon>
        <taxon>Metazoa</taxon>
        <taxon>Ecdysozoa</taxon>
        <taxon>Arthropoda</taxon>
        <taxon>Crustacea</taxon>
        <taxon>Multicrustacea</taxon>
        <taxon>Hexanauplia</taxon>
        <taxon>Copepoda</taxon>
        <taxon>Siphonostomatoida</taxon>
        <taxon>Caligidae</taxon>
        <taxon>Caligus</taxon>
    </lineage>
</organism>
<accession>A0A7T8GUA1</accession>
<keyword evidence="2" id="KW-1185">Reference proteome</keyword>
<proteinExistence type="predicted"/>
<dbReference type="EMBL" id="CP045902">
    <property type="protein sequence ID" value="QQP37925.1"/>
    <property type="molecule type" value="Genomic_DNA"/>
</dbReference>
<protein>
    <submittedName>
        <fullName evidence="1">Uncharacterized protein</fullName>
    </submittedName>
</protein>
<evidence type="ECO:0000313" key="2">
    <source>
        <dbReference type="Proteomes" id="UP000595437"/>
    </source>
</evidence>